<dbReference type="GO" id="GO:0005524">
    <property type="term" value="F:ATP binding"/>
    <property type="evidence" value="ECO:0007669"/>
    <property type="project" value="UniProtKB-KW"/>
</dbReference>
<dbReference type="Pfam" id="PF00005">
    <property type="entry name" value="ABC_tran"/>
    <property type="match status" value="1"/>
</dbReference>
<evidence type="ECO:0000256" key="1">
    <source>
        <dbReference type="ARBA" id="ARBA00022737"/>
    </source>
</evidence>
<keyword evidence="1" id="KW-0677">Repeat</keyword>
<evidence type="ECO:0000313" key="4">
    <source>
        <dbReference type="Proteomes" id="UP000001877"/>
    </source>
</evidence>
<dbReference type="GO" id="GO:0016887">
    <property type="term" value="F:ATP hydrolysis activity"/>
    <property type="evidence" value="ECO:0007669"/>
    <property type="project" value="InterPro"/>
</dbReference>
<dbReference type="Gene3D" id="3.40.50.300">
    <property type="entry name" value="P-loop containing nucleotide triphosphate hydrolases"/>
    <property type="match status" value="1"/>
</dbReference>
<evidence type="ECO:0000313" key="3">
    <source>
        <dbReference type="EMBL" id="BAH43758.1"/>
    </source>
</evidence>
<dbReference type="EMBL" id="AP008955">
    <property type="protein sequence ID" value="BAH43758.1"/>
    <property type="molecule type" value="Genomic_DNA"/>
</dbReference>
<keyword evidence="3" id="KW-0067">ATP-binding</keyword>
<keyword evidence="4" id="KW-1185">Reference proteome</keyword>
<reference evidence="3 4" key="1">
    <citation type="submission" date="2005-03" db="EMBL/GenBank/DDBJ databases">
        <title>Brevibacillus brevis strain 47, complete genome.</title>
        <authorList>
            <person name="Hosoyama A."/>
            <person name="Yamada R."/>
            <person name="Hongo Y."/>
            <person name="Terui Y."/>
            <person name="Ankai A."/>
            <person name="Masuyama W."/>
            <person name="Sekiguchi M."/>
            <person name="Takeda T."/>
            <person name="Asano K."/>
            <person name="Ohji S."/>
            <person name="Ichikawa N."/>
            <person name="Narita S."/>
            <person name="Aoki N."/>
            <person name="Miura H."/>
            <person name="Matsushita S."/>
            <person name="Sekigawa T."/>
            <person name="Yamagata H."/>
            <person name="Yoshikawa H."/>
            <person name="Udaka S."/>
            <person name="Tanikawa S."/>
            <person name="Fujita N."/>
        </authorList>
    </citation>
    <scope>NUCLEOTIDE SEQUENCE [LARGE SCALE GENOMIC DNA]</scope>
    <source>
        <strain evidence="4">47 / JCM 6285 / NBRC 100599</strain>
    </source>
</reference>
<dbReference type="SUPFAM" id="SSF52540">
    <property type="entry name" value="P-loop containing nucleoside triphosphate hydrolases"/>
    <property type="match status" value="1"/>
</dbReference>
<protein>
    <submittedName>
        <fullName evidence="3">Putative truncated ABC transporter ATP-binding protein</fullName>
    </submittedName>
</protein>
<dbReference type="KEGG" id="bbe:BBR47_27810"/>
<dbReference type="PANTHER" id="PTHR19211:SF14">
    <property type="entry name" value="ATP-BINDING CASSETTE SUB-FAMILY F MEMBER 1"/>
    <property type="match status" value="1"/>
</dbReference>
<dbReference type="InterPro" id="IPR050611">
    <property type="entry name" value="ABCF"/>
</dbReference>
<organism evidence="3 4">
    <name type="scientific">Brevibacillus brevis (strain 47 / JCM 6285 / NBRC 100599)</name>
    <dbReference type="NCBI Taxonomy" id="358681"/>
    <lineage>
        <taxon>Bacteria</taxon>
        <taxon>Bacillati</taxon>
        <taxon>Bacillota</taxon>
        <taxon>Bacilli</taxon>
        <taxon>Bacillales</taxon>
        <taxon>Paenibacillaceae</taxon>
        <taxon>Brevibacillus</taxon>
    </lineage>
</organism>
<dbReference type="AlphaFoldDB" id="C0ZD99"/>
<accession>C0ZD99</accession>
<dbReference type="RefSeq" id="WP_015891078.1">
    <property type="nucleotide sequence ID" value="NC_012491.1"/>
</dbReference>
<dbReference type="Proteomes" id="UP000001877">
    <property type="component" value="Chromosome"/>
</dbReference>
<proteinExistence type="predicted"/>
<feature type="domain" description="ABC transporter" evidence="2">
    <location>
        <begin position="51"/>
        <end position="85"/>
    </location>
</feature>
<dbReference type="InterPro" id="IPR003439">
    <property type="entry name" value="ABC_transporter-like_ATP-bd"/>
</dbReference>
<dbReference type="eggNOG" id="COG0488">
    <property type="taxonomic scope" value="Bacteria"/>
</dbReference>
<name>C0ZD99_BREBN</name>
<keyword evidence="3" id="KW-0547">Nucleotide-binding</keyword>
<sequence length="189" mass="21212">MEKASETFVEAPSVEEASEFRFDSAVHVPGSKQIIDFSLGGLQIANKQLSKQIHLSIKGREKVAIIGENGVGKTTLLKKIMDELVQHSSFKIGYIEFLDRTGNKAAITKAYTHLGNMKFTKDEMHQPIQNLSGGQKAKLLLLKMILDQCGSHENKIRDRSGILATWLTLLFEFNILTLISYETYIERAQ</sequence>
<gene>
    <name evidence="3" type="ordered locus">BBR47_27810</name>
</gene>
<dbReference type="HOGENOM" id="CLU_1432048_0_0_9"/>
<evidence type="ECO:0000259" key="2">
    <source>
        <dbReference type="Pfam" id="PF00005"/>
    </source>
</evidence>
<dbReference type="InterPro" id="IPR027417">
    <property type="entry name" value="P-loop_NTPase"/>
</dbReference>
<dbReference type="PANTHER" id="PTHR19211">
    <property type="entry name" value="ATP-BINDING TRANSPORT PROTEIN-RELATED"/>
    <property type="match status" value="1"/>
</dbReference>
<dbReference type="STRING" id="358681.BBR47_27810"/>